<dbReference type="PROSITE" id="PS50041">
    <property type="entry name" value="C_TYPE_LECTIN_2"/>
    <property type="match status" value="1"/>
</dbReference>
<dbReference type="InterPro" id="IPR016186">
    <property type="entry name" value="C-type_lectin-like/link_sf"/>
</dbReference>
<dbReference type="InterPro" id="IPR001304">
    <property type="entry name" value="C-type_lectin-like"/>
</dbReference>
<dbReference type="PROSITE" id="PS00615">
    <property type="entry name" value="C_TYPE_LECTIN_1"/>
    <property type="match status" value="1"/>
</dbReference>
<organism evidence="3 4">
    <name type="scientific">Sinocyclocheilus rhinocerous</name>
    <dbReference type="NCBI Taxonomy" id="307959"/>
    <lineage>
        <taxon>Eukaryota</taxon>
        <taxon>Metazoa</taxon>
        <taxon>Chordata</taxon>
        <taxon>Craniata</taxon>
        <taxon>Vertebrata</taxon>
        <taxon>Euteleostomi</taxon>
        <taxon>Actinopterygii</taxon>
        <taxon>Neopterygii</taxon>
        <taxon>Teleostei</taxon>
        <taxon>Ostariophysi</taxon>
        <taxon>Cypriniformes</taxon>
        <taxon>Cyprinidae</taxon>
        <taxon>Cyprininae</taxon>
        <taxon>Sinocyclocheilus</taxon>
    </lineage>
</organism>
<dbReference type="Ensembl" id="ENSSRHT00000032421.1">
    <property type="protein sequence ID" value="ENSSRHP00000031505.1"/>
    <property type="gene ID" value="ENSSRHG00000016266.1"/>
</dbReference>
<dbReference type="AlphaFoldDB" id="A0A673HYY2"/>
<reference evidence="3" key="1">
    <citation type="submission" date="2025-08" db="UniProtKB">
        <authorList>
            <consortium name="Ensembl"/>
        </authorList>
    </citation>
    <scope>IDENTIFICATION</scope>
</reference>
<dbReference type="Pfam" id="PF00059">
    <property type="entry name" value="Lectin_C"/>
    <property type="match status" value="1"/>
</dbReference>
<evidence type="ECO:0000313" key="3">
    <source>
        <dbReference type="Ensembl" id="ENSSRHP00000031505.1"/>
    </source>
</evidence>
<evidence type="ECO:0000259" key="2">
    <source>
        <dbReference type="PROSITE" id="PS50041"/>
    </source>
</evidence>
<dbReference type="InterPro" id="IPR018378">
    <property type="entry name" value="C-type_lectin_CS"/>
</dbReference>
<evidence type="ECO:0000256" key="1">
    <source>
        <dbReference type="ARBA" id="ARBA00023157"/>
    </source>
</evidence>
<proteinExistence type="predicted"/>
<reference evidence="3" key="2">
    <citation type="submission" date="2025-09" db="UniProtKB">
        <authorList>
            <consortium name="Ensembl"/>
        </authorList>
    </citation>
    <scope>IDENTIFICATION</scope>
</reference>
<dbReference type="SUPFAM" id="SSF56436">
    <property type="entry name" value="C-type lectin-like"/>
    <property type="match status" value="2"/>
</dbReference>
<sequence>MTCKEARKYCQTYHTDLSTISGEEDVQMVHVAAGGAYNQSWFSSLIQETENSCTLMKYEESRIPALWVAFCGFPWLCTSKHPFFCYENLNLALEKKTWEEALEYCRSRKTDLAYVDTKMLPNMSNAQTDSVWTGLRFLAGMWFWVSKENVETSIALPSCPSEPYRCGACNAKTGNWENRDCEEKLNFLCF</sequence>
<evidence type="ECO:0000313" key="4">
    <source>
        <dbReference type="Proteomes" id="UP000472270"/>
    </source>
</evidence>
<name>A0A673HYY2_9TELE</name>
<dbReference type="CDD" id="cd00037">
    <property type="entry name" value="CLECT"/>
    <property type="match status" value="1"/>
</dbReference>
<feature type="domain" description="C-type lectin" evidence="2">
    <location>
        <begin position="81"/>
        <end position="190"/>
    </location>
</feature>
<accession>A0A673HYY2</accession>
<dbReference type="Proteomes" id="UP000472270">
    <property type="component" value="Unassembled WGS sequence"/>
</dbReference>
<keyword evidence="4" id="KW-1185">Reference proteome</keyword>
<dbReference type="Gene3D" id="3.10.100.10">
    <property type="entry name" value="Mannose-Binding Protein A, subunit A"/>
    <property type="match status" value="1"/>
</dbReference>
<keyword evidence="1" id="KW-1015">Disulfide bond</keyword>
<dbReference type="InterPro" id="IPR016187">
    <property type="entry name" value="CTDL_fold"/>
</dbReference>
<protein>
    <recommendedName>
        <fullName evidence="2">C-type lectin domain-containing protein</fullName>
    </recommendedName>
</protein>
<dbReference type="PANTHER" id="PTHR45784:SF8">
    <property type="entry name" value="C-TYPE MANNOSE RECEPTOR 2-RELATED"/>
    <property type="match status" value="1"/>
</dbReference>
<dbReference type="PANTHER" id="PTHR45784">
    <property type="entry name" value="C-TYPE LECTIN DOMAIN FAMILY 20 MEMBER A-RELATED"/>
    <property type="match status" value="1"/>
</dbReference>